<evidence type="ECO:0000259" key="1">
    <source>
        <dbReference type="PROSITE" id="PS51186"/>
    </source>
</evidence>
<sequence>MKENESDWELDPEFEKRDALRKAGIPVEIARTDQLLIRETIDSDISELYRIGTDQAVRKYIAPMQPTLEEEIVYTKAYVRHMYAFYDFGLWTVLEKDAYGQERVIGRAGLFPSERLAGQIEMGYMIAPECQGNGYGKETAETVLRYAFNVLDLEKVHLFAEKENKASVKLAETLLIKVPGGQKEKWQDLAHFWWENQNFS</sequence>
<dbReference type="PANTHER" id="PTHR43792:SF1">
    <property type="entry name" value="N-ACETYLTRANSFERASE DOMAIN-CONTAINING PROTEIN"/>
    <property type="match status" value="1"/>
</dbReference>
<dbReference type="InterPro" id="IPR000182">
    <property type="entry name" value="GNAT_dom"/>
</dbReference>
<dbReference type="Proteomes" id="UP001198220">
    <property type="component" value="Unassembled WGS sequence"/>
</dbReference>
<dbReference type="PANTHER" id="PTHR43792">
    <property type="entry name" value="GNAT FAMILY, PUTATIVE (AFU_ORTHOLOGUE AFUA_3G00765)-RELATED-RELATED"/>
    <property type="match status" value="1"/>
</dbReference>
<reference evidence="2 3" key="1">
    <citation type="submission" date="2021-10" db="EMBL/GenBank/DDBJ databases">
        <title>Anaerobic single-cell dispensing facilitates the cultivation of human gut bacteria.</title>
        <authorList>
            <person name="Afrizal A."/>
        </authorList>
    </citation>
    <scope>NUCLEOTIDE SEQUENCE [LARGE SCALE GENOMIC DNA]</scope>
    <source>
        <strain evidence="2 3">CLA-AA-H276</strain>
    </source>
</reference>
<comment type="caution">
    <text evidence="2">The sequence shown here is derived from an EMBL/GenBank/DDBJ whole genome shotgun (WGS) entry which is preliminary data.</text>
</comment>
<gene>
    <name evidence="2" type="ORF">LKD36_09900</name>
</gene>
<feature type="domain" description="N-acetyltransferase" evidence="1">
    <location>
        <begin position="35"/>
        <end position="200"/>
    </location>
</feature>
<dbReference type="RefSeq" id="WP_308459491.1">
    <property type="nucleotide sequence ID" value="NZ_JAJEPS010000008.1"/>
</dbReference>
<dbReference type="AlphaFoldDB" id="A0AAE3A5P8"/>
<name>A0AAE3A5P8_9FIRM</name>
<keyword evidence="3" id="KW-1185">Reference proteome</keyword>
<dbReference type="PROSITE" id="PS51186">
    <property type="entry name" value="GNAT"/>
    <property type="match status" value="1"/>
</dbReference>
<organism evidence="2 3">
    <name type="scientific">Hominiventricola filiformis</name>
    <dbReference type="NCBI Taxonomy" id="2885352"/>
    <lineage>
        <taxon>Bacteria</taxon>
        <taxon>Bacillati</taxon>
        <taxon>Bacillota</taxon>
        <taxon>Clostridia</taxon>
        <taxon>Lachnospirales</taxon>
        <taxon>Lachnospiraceae</taxon>
        <taxon>Hominiventricola</taxon>
    </lineage>
</organism>
<proteinExistence type="predicted"/>
<protein>
    <submittedName>
        <fullName evidence="2">GNAT family N-acetyltransferase</fullName>
    </submittedName>
</protein>
<evidence type="ECO:0000313" key="2">
    <source>
        <dbReference type="EMBL" id="MCC2126497.1"/>
    </source>
</evidence>
<dbReference type="Pfam" id="PF13302">
    <property type="entry name" value="Acetyltransf_3"/>
    <property type="match status" value="1"/>
</dbReference>
<evidence type="ECO:0000313" key="3">
    <source>
        <dbReference type="Proteomes" id="UP001198220"/>
    </source>
</evidence>
<dbReference type="Gene3D" id="3.40.630.30">
    <property type="match status" value="1"/>
</dbReference>
<dbReference type="CDD" id="cd04301">
    <property type="entry name" value="NAT_SF"/>
    <property type="match status" value="1"/>
</dbReference>
<dbReference type="SUPFAM" id="SSF55729">
    <property type="entry name" value="Acyl-CoA N-acyltransferases (Nat)"/>
    <property type="match status" value="1"/>
</dbReference>
<accession>A0AAE3A5P8</accession>
<dbReference type="InterPro" id="IPR051531">
    <property type="entry name" value="N-acetyltransferase"/>
</dbReference>
<dbReference type="InterPro" id="IPR016181">
    <property type="entry name" value="Acyl_CoA_acyltransferase"/>
</dbReference>
<dbReference type="EMBL" id="JAJEPS010000008">
    <property type="protein sequence ID" value="MCC2126497.1"/>
    <property type="molecule type" value="Genomic_DNA"/>
</dbReference>
<dbReference type="GO" id="GO:0016747">
    <property type="term" value="F:acyltransferase activity, transferring groups other than amino-acyl groups"/>
    <property type="evidence" value="ECO:0007669"/>
    <property type="project" value="InterPro"/>
</dbReference>